<evidence type="ECO:0000313" key="3">
    <source>
        <dbReference type="EMBL" id="MBY71799.1"/>
    </source>
</evidence>
<dbReference type="AlphaFoldDB" id="A0A2S2Q278"/>
<evidence type="ECO:0000313" key="4">
    <source>
        <dbReference type="Proteomes" id="UP000694846"/>
    </source>
</evidence>
<dbReference type="OrthoDB" id="73788at2759"/>
<sequence>MAEKQPSDVEIINEETIENPESKNNEGGGWWDSLYSAAKSKSAEVLESVKRDLGELTTIVTTETSNMVLNTTNVVKETLQLENPESTANTMKKSVSSFLDQMSNALNPLPDDDDEALMIVGSDTVTLSRLQAQIYTLANDPNTFLMEIDDQLDKRYKAWLDWVKSGDSSLLSNEKLTKILNECTPLRDNYQKLVPDSVSHANFWYRFLFRKALLEDENAKQLRQFEKEKQEAERIDFNKELTPLSDVELSEKEQEEILSSYDQERRVSSKSNSPTEGIKKDSKLKQEDIPSTASSVTTSSLDKDEWVKDFDLEEIESASNIK</sequence>
<dbReference type="InterPro" id="IPR005607">
    <property type="entry name" value="BSD_dom"/>
</dbReference>
<dbReference type="PROSITE" id="PS50858">
    <property type="entry name" value="BSD"/>
    <property type="match status" value="1"/>
</dbReference>
<dbReference type="RefSeq" id="XP_025411362.1">
    <property type="nucleotide sequence ID" value="XM_025555577.1"/>
</dbReference>
<dbReference type="SUPFAM" id="SSF140383">
    <property type="entry name" value="BSD domain-like"/>
    <property type="match status" value="1"/>
</dbReference>
<feature type="compositionally biased region" description="Basic and acidic residues" evidence="1">
    <location>
        <begin position="277"/>
        <end position="288"/>
    </location>
</feature>
<evidence type="ECO:0000259" key="2">
    <source>
        <dbReference type="PROSITE" id="PS50858"/>
    </source>
</evidence>
<dbReference type="InterPro" id="IPR051494">
    <property type="entry name" value="BSD_domain-containing"/>
</dbReference>
<reference evidence="3" key="1">
    <citation type="submission" date="2018-04" db="EMBL/GenBank/DDBJ databases">
        <title>Transcriptome assembly of Sipha flava.</title>
        <authorList>
            <person name="Scully E.D."/>
            <person name="Geib S.M."/>
            <person name="Palmer N.A."/>
            <person name="Koch K."/>
            <person name="Bradshaw J."/>
            <person name="Heng-Moss T."/>
            <person name="Sarath G."/>
        </authorList>
    </citation>
    <scope>NUCLEOTIDE SEQUENCE</scope>
</reference>
<dbReference type="PANTHER" id="PTHR16019">
    <property type="entry name" value="SYNAPSE-ASSOCIATED PROTEIN"/>
    <property type="match status" value="1"/>
</dbReference>
<accession>A0A2S2Q278</accession>
<dbReference type="Gene3D" id="1.10.3970.10">
    <property type="entry name" value="BSD domain"/>
    <property type="match status" value="1"/>
</dbReference>
<reference evidence="5" key="2">
    <citation type="submission" date="2025-04" db="UniProtKB">
        <authorList>
            <consortium name="RefSeq"/>
        </authorList>
    </citation>
    <scope>IDENTIFICATION</scope>
    <source>
        <tissue evidence="5">Whole body</tissue>
    </source>
</reference>
<feature type="region of interest" description="Disordered" evidence="1">
    <location>
        <begin position="1"/>
        <end position="28"/>
    </location>
</feature>
<feature type="compositionally biased region" description="Polar residues" evidence="1">
    <location>
        <begin position="289"/>
        <end position="300"/>
    </location>
</feature>
<evidence type="ECO:0000313" key="5">
    <source>
        <dbReference type="RefSeq" id="XP_025411362.1"/>
    </source>
</evidence>
<keyword evidence="4" id="KW-1185">Reference proteome</keyword>
<name>A0A2S2Q278_9HEMI</name>
<gene>
    <name evidence="3" type="primary">BSDC1</name>
    <name evidence="5" type="synonym">LOC112684196</name>
    <name evidence="3" type="ORF">g.128358</name>
</gene>
<protein>
    <submittedName>
        <fullName evidence="3 5">BSD domain-containing protein 1</fullName>
    </submittedName>
</protein>
<dbReference type="Pfam" id="PF03909">
    <property type="entry name" value="BSD"/>
    <property type="match status" value="1"/>
</dbReference>
<feature type="domain" description="BSD" evidence="2">
    <location>
        <begin position="174"/>
        <end position="215"/>
    </location>
</feature>
<feature type="region of interest" description="Disordered" evidence="1">
    <location>
        <begin position="250"/>
        <end position="300"/>
    </location>
</feature>
<proteinExistence type="predicted"/>
<dbReference type="Proteomes" id="UP000694846">
    <property type="component" value="Unplaced"/>
</dbReference>
<evidence type="ECO:0000256" key="1">
    <source>
        <dbReference type="SAM" id="MobiDB-lite"/>
    </source>
</evidence>
<dbReference type="EMBL" id="GGMS01002596">
    <property type="protein sequence ID" value="MBY71799.1"/>
    <property type="molecule type" value="Transcribed_RNA"/>
</dbReference>
<dbReference type="InterPro" id="IPR035925">
    <property type="entry name" value="BSD_dom_sf"/>
</dbReference>
<dbReference type="PANTHER" id="PTHR16019:SF5">
    <property type="entry name" value="BSD DOMAIN-CONTAINING PROTEIN 1"/>
    <property type="match status" value="1"/>
</dbReference>
<dbReference type="GO" id="GO:0005737">
    <property type="term" value="C:cytoplasm"/>
    <property type="evidence" value="ECO:0007669"/>
    <property type="project" value="TreeGrafter"/>
</dbReference>
<organism evidence="3">
    <name type="scientific">Sipha flava</name>
    <name type="common">yellow sugarcane aphid</name>
    <dbReference type="NCBI Taxonomy" id="143950"/>
    <lineage>
        <taxon>Eukaryota</taxon>
        <taxon>Metazoa</taxon>
        <taxon>Ecdysozoa</taxon>
        <taxon>Arthropoda</taxon>
        <taxon>Hexapoda</taxon>
        <taxon>Insecta</taxon>
        <taxon>Pterygota</taxon>
        <taxon>Neoptera</taxon>
        <taxon>Paraneoptera</taxon>
        <taxon>Hemiptera</taxon>
        <taxon>Sternorrhyncha</taxon>
        <taxon>Aphidomorpha</taxon>
        <taxon>Aphidoidea</taxon>
        <taxon>Aphididae</taxon>
        <taxon>Sipha</taxon>
    </lineage>
</organism>